<dbReference type="PANTHER" id="PTHR43005:SF1">
    <property type="entry name" value="SPERMIDINE_PUTRESCINE TRANSPORT SYSTEM PERMEASE PROTEIN"/>
    <property type="match status" value="1"/>
</dbReference>
<evidence type="ECO:0000259" key="8">
    <source>
        <dbReference type="PROSITE" id="PS50928"/>
    </source>
</evidence>
<feature type="transmembrane region" description="Helical" evidence="7">
    <location>
        <begin position="86"/>
        <end position="107"/>
    </location>
</feature>
<dbReference type="SUPFAM" id="SSF161098">
    <property type="entry name" value="MetI-like"/>
    <property type="match status" value="1"/>
</dbReference>
<keyword evidence="5 7" id="KW-1133">Transmembrane helix</keyword>
<reference evidence="9" key="1">
    <citation type="submission" date="2017-08" db="EMBL/GenBank/DDBJ databases">
        <title>Haloferax marisrubri sp. nov., isolated from the Discovery deep brine-seawater interface in the Red Sea.</title>
        <authorList>
            <person name="Zhang G."/>
            <person name="Stingl U."/>
        </authorList>
    </citation>
    <scope>NUCLEOTIDE SEQUENCE [LARGE SCALE GENOMIC DNA]</scope>
    <source>
        <strain evidence="9">SB3</strain>
    </source>
</reference>
<feature type="transmembrane region" description="Helical" evidence="7">
    <location>
        <begin position="230"/>
        <end position="253"/>
    </location>
</feature>
<dbReference type="EMBL" id="LOPW02000018">
    <property type="protein sequence ID" value="POG54160.1"/>
    <property type="molecule type" value="Genomic_DNA"/>
</dbReference>
<comment type="subcellular location">
    <subcellularLocation>
        <location evidence="1 7">Cell membrane</location>
        <topology evidence="1 7">Multi-pass membrane protein</topology>
    </subcellularLocation>
</comment>
<dbReference type="Gene3D" id="1.10.3720.10">
    <property type="entry name" value="MetI-like"/>
    <property type="match status" value="1"/>
</dbReference>
<dbReference type="RefSeq" id="WP_058567828.1">
    <property type="nucleotide sequence ID" value="NZ_LOPW02000018.1"/>
</dbReference>
<feature type="transmembrane region" description="Helical" evidence="7">
    <location>
        <begin position="25"/>
        <end position="46"/>
    </location>
</feature>
<keyword evidence="4 7" id="KW-0812">Transmembrane</keyword>
<evidence type="ECO:0000313" key="10">
    <source>
        <dbReference type="Proteomes" id="UP000053621"/>
    </source>
</evidence>
<dbReference type="Pfam" id="PF00528">
    <property type="entry name" value="BPD_transp_1"/>
    <property type="match status" value="1"/>
</dbReference>
<feature type="transmembrane region" description="Helical" evidence="7">
    <location>
        <begin position="273"/>
        <end position="297"/>
    </location>
</feature>
<evidence type="ECO:0000256" key="1">
    <source>
        <dbReference type="ARBA" id="ARBA00004651"/>
    </source>
</evidence>
<dbReference type="PROSITE" id="PS50928">
    <property type="entry name" value="ABC_TM1"/>
    <property type="match status" value="1"/>
</dbReference>
<dbReference type="CDD" id="cd06261">
    <property type="entry name" value="TM_PBP2"/>
    <property type="match status" value="1"/>
</dbReference>
<proteinExistence type="inferred from homology"/>
<evidence type="ECO:0000256" key="4">
    <source>
        <dbReference type="ARBA" id="ARBA00022692"/>
    </source>
</evidence>
<feature type="domain" description="ABC transmembrane type-1" evidence="8">
    <location>
        <begin position="82"/>
        <end position="296"/>
    </location>
</feature>
<sequence length="307" mass="34489">MATSTNQDSKSDTLVDRLLDGDISVGVWFVLPTLLIMGVILIYPLVRTVWLSFHVAQGSQYVWVGLQNYIDVLESDWLGGVIFNTVLWTGLTVGLQFAVGIAAAMLLNTKFRGRAFVRGLWLVPWVTPGIVAALVWKWMYHPQFGVLNRFLTDIGLTDSYIAWLSNPDLAIFAIILAGVWKGFPFSMIMYLAGLQSINQDLYRAAHIDGAPWYARFWHVTLPQLRPVLKVTILLTTIWTFNYFVLVFAMTGGGPAGSTDILPNKVYTLAFNEFQFGLSSALAIIMFLILMVFMVFYVRALKQQGEEL</sequence>
<dbReference type="PANTHER" id="PTHR43005">
    <property type="entry name" value="BLR7065 PROTEIN"/>
    <property type="match status" value="1"/>
</dbReference>
<protein>
    <submittedName>
        <fullName evidence="9">Sugar ABC transporter permease</fullName>
    </submittedName>
</protein>
<evidence type="ECO:0000256" key="3">
    <source>
        <dbReference type="ARBA" id="ARBA00022475"/>
    </source>
</evidence>
<comment type="caution">
    <text evidence="9">The sequence shown here is derived from an EMBL/GenBank/DDBJ whole genome shotgun (WGS) entry which is preliminary data.</text>
</comment>
<keyword evidence="6 7" id="KW-0472">Membrane</keyword>
<comment type="similarity">
    <text evidence="7">Belongs to the binding-protein-dependent transport system permease family.</text>
</comment>
<dbReference type="OrthoDB" id="45815at2157"/>
<dbReference type="InterPro" id="IPR035906">
    <property type="entry name" value="MetI-like_sf"/>
</dbReference>
<evidence type="ECO:0000256" key="5">
    <source>
        <dbReference type="ARBA" id="ARBA00022989"/>
    </source>
</evidence>
<feature type="transmembrane region" description="Helical" evidence="7">
    <location>
        <begin position="119"/>
        <end position="140"/>
    </location>
</feature>
<dbReference type="GO" id="GO:0005886">
    <property type="term" value="C:plasma membrane"/>
    <property type="evidence" value="ECO:0007669"/>
    <property type="project" value="UniProtKB-SubCell"/>
</dbReference>
<keyword evidence="2 7" id="KW-0813">Transport</keyword>
<dbReference type="AlphaFoldDB" id="A0A2P4NM14"/>
<organism evidence="9 10">
    <name type="scientific">Haloferax marisrubri</name>
    <dbReference type="NCBI Taxonomy" id="1544719"/>
    <lineage>
        <taxon>Archaea</taxon>
        <taxon>Methanobacteriati</taxon>
        <taxon>Methanobacteriota</taxon>
        <taxon>Stenosarchaea group</taxon>
        <taxon>Halobacteria</taxon>
        <taxon>Halobacteriales</taxon>
        <taxon>Haloferacaceae</taxon>
        <taxon>Haloferax</taxon>
    </lineage>
</organism>
<evidence type="ECO:0000313" key="9">
    <source>
        <dbReference type="EMBL" id="POG54160.1"/>
    </source>
</evidence>
<keyword evidence="3" id="KW-1003">Cell membrane</keyword>
<keyword evidence="10" id="KW-1185">Reference proteome</keyword>
<dbReference type="InterPro" id="IPR000515">
    <property type="entry name" value="MetI-like"/>
</dbReference>
<name>A0A2P4NM14_9EURY</name>
<evidence type="ECO:0000256" key="7">
    <source>
        <dbReference type="RuleBase" id="RU363032"/>
    </source>
</evidence>
<evidence type="ECO:0000256" key="2">
    <source>
        <dbReference type="ARBA" id="ARBA00022448"/>
    </source>
</evidence>
<gene>
    <name evidence="9" type="ORF">AUR65_015940</name>
</gene>
<accession>A0A2P4NM14</accession>
<dbReference type="GO" id="GO:0055085">
    <property type="term" value="P:transmembrane transport"/>
    <property type="evidence" value="ECO:0007669"/>
    <property type="project" value="InterPro"/>
</dbReference>
<dbReference type="Proteomes" id="UP000053621">
    <property type="component" value="Unassembled WGS sequence"/>
</dbReference>
<evidence type="ECO:0000256" key="6">
    <source>
        <dbReference type="ARBA" id="ARBA00023136"/>
    </source>
</evidence>